<dbReference type="Proteomes" id="UP000327493">
    <property type="component" value="Unassembled WGS sequence"/>
</dbReference>
<organism evidence="1 2">
    <name type="scientific">Etheostoma spectabile</name>
    <name type="common">orangethroat darter</name>
    <dbReference type="NCBI Taxonomy" id="54343"/>
    <lineage>
        <taxon>Eukaryota</taxon>
        <taxon>Metazoa</taxon>
        <taxon>Chordata</taxon>
        <taxon>Craniata</taxon>
        <taxon>Vertebrata</taxon>
        <taxon>Euteleostomi</taxon>
        <taxon>Actinopterygii</taxon>
        <taxon>Neopterygii</taxon>
        <taxon>Teleostei</taxon>
        <taxon>Neoteleostei</taxon>
        <taxon>Acanthomorphata</taxon>
        <taxon>Eupercaria</taxon>
        <taxon>Perciformes</taxon>
        <taxon>Percoidei</taxon>
        <taxon>Percidae</taxon>
        <taxon>Etheostomatinae</taxon>
        <taxon>Etheostoma</taxon>
    </lineage>
</organism>
<name>A0A5J5CBB6_9PERO</name>
<evidence type="ECO:0000313" key="2">
    <source>
        <dbReference type="Proteomes" id="UP000327493"/>
    </source>
</evidence>
<sequence>MNWLKKDCPAKIPVDLLPDGCVQLTCISRKWDPC</sequence>
<proteinExistence type="predicted"/>
<keyword evidence="2" id="KW-1185">Reference proteome</keyword>
<dbReference type="AlphaFoldDB" id="A0A5J5CBB6"/>
<gene>
    <name evidence="1" type="ORF">FQN60_002489</name>
</gene>
<evidence type="ECO:0000313" key="1">
    <source>
        <dbReference type="EMBL" id="KAA8577776.1"/>
    </source>
</evidence>
<protein>
    <submittedName>
        <fullName evidence="1">Uncharacterized protein</fullName>
    </submittedName>
</protein>
<accession>A0A5J5CBB6</accession>
<comment type="caution">
    <text evidence="1">The sequence shown here is derived from an EMBL/GenBank/DDBJ whole genome shotgun (WGS) entry which is preliminary data.</text>
</comment>
<dbReference type="EMBL" id="VOFY01001969">
    <property type="protein sequence ID" value="KAA8577776.1"/>
    <property type="molecule type" value="Genomic_DNA"/>
</dbReference>
<reference evidence="1 2" key="1">
    <citation type="submission" date="2019-08" db="EMBL/GenBank/DDBJ databases">
        <title>A chromosome-level genome assembly, high-density linkage maps, and genome scans reveal the genomic architecture of hybrid incompatibilities underlying speciation via character displacement in darters (Percidae: Etheostominae).</title>
        <authorList>
            <person name="Moran R.L."/>
            <person name="Catchen J.M."/>
            <person name="Fuller R.C."/>
        </authorList>
    </citation>
    <scope>NUCLEOTIDE SEQUENCE [LARGE SCALE GENOMIC DNA]</scope>
    <source>
        <strain evidence="1">EspeVRDwgs_2016</strain>
        <tissue evidence="1">Muscle</tissue>
    </source>
</reference>